<evidence type="ECO:0000313" key="2">
    <source>
        <dbReference type="Proteomes" id="UP001470230"/>
    </source>
</evidence>
<proteinExistence type="predicted"/>
<dbReference type="EMBL" id="JAPFFF010000028">
    <property type="protein sequence ID" value="KAK8847325.1"/>
    <property type="molecule type" value="Genomic_DNA"/>
</dbReference>
<comment type="caution">
    <text evidence="1">The sequence shown here is derived from an EMBL/GenBank/DDBJ whole genome shotgun (WGS) entry which is preliminary data.</text>
</comment>
<accession>A0ABR2HJT5</accession>
<reference evidence="1 2" key="1">
    <citation type="submission" date="2024-04" db="EMBL/GenBank/DDBJ databases">
        <title>Tritrichomonas musculus Genome.</title>
        <authorList>
            <person name="Alves-Ferreira E."/>
            <person name="Grigg M."/>
            <person name="Lorenzi H."/>
            <person name="Galac M."/>
        </authorList>
    </citation>
    <scope>NUCLEOTIDE SEQUENCE [LARGE SCALE GENOMIC DNA]</scope>
    <source>
        <strain evidence="1 2">EAF2021</strain>
    </source>
</reference>
<name>A0ABR2HJT5_9EUKA</name>
<organism evidence="1 2">
    <name type="scientific">Tritrichomonas musculus</name>
    <dbReference type="NCBI Taxonomy" id="1915356"/>
    <lineage>
        <taxon>Eukaryota</taxon>
        <taxon>Metamonada</taxon>
        <taxon>Parabasalia</taxon>
        <taxon>Tritrichomonadida</taxon>
        <taxon>Tritrichomonadidae</taxon>
        <taxon>Tritrichomonas</taxon>
    </lineage>
</organism>
<protein>
    <submittedName>
        <fullName evidence="1">Uncharacterized protein</fullName>
    </submittedName>
</protein>
<keyword evidence="2" id="KW-1185">Reference proteome</keyword>
<evidence type="ECO:0000313" key="1">
    <source>
        <dbReference type="EMBL" id="KAK8847325.1"/>
    </source>
</evidence>
<dbReference type="Proteomes" id="UP001470230">
    <property type="component" value="Unassembled WGS sequence"/>
</dbReference>
<gene>
    <name evidence="1" type="ORF">M9Y10_019916</name>
</gene>
<sequence>MFTKGGVHLNDCSMAGDNSRFSSKSRVSHCAAHRHYKQALMQWALDRIESYPGIAEFQPLSLALCALPDSSFTEKVNCFTLDPKDTETVAKVASQAMRELSISV</sequence>